<feature type="compositionally biased region" description="Acidic residues" evidence="1">
    <location>
        <begin position="41"/>
        <end position="52"/>
    </location>
</feature>
<dbReference type="EMBL" id="CAJNOI010003936">
    <property type="protein sequence ID" value="CAF1533323.1"/>
    <property type="molecule type" value="Genomic_DNA"/>
</dbReference>
<evidence type="ECO:0000313" key="2">
    <source>
        <dbReference type="EMBL" id="CAF1380335.1"/>
    </source>
</evidence>
<comment type="caution">
    <text evidence="2">The sequence shown here is derived from an EMBL/GenBank/DDBJ whole genome shotgun (WGS) entry which is preliminary data.</text>
</comment>
<keyword evidence="6" id="KW-1185">Reference proteome</keyword>
<sequence length="118" mass="13802">MLPLLKKNHVFKLDDLCLSMRNDLAKMIHINEDFILNDDDLDFDSESDEETNNDSSTLDVDSEGEDEDRETETENTKSTKDGYERMRIYSTKADKDKNKFFKIEISGKEKYIHKQTAI</sequence>
<dbReference type="Proteomes" id="UP000663832">
    <property type="component" value="Unassembled WGS sequence"/>
</dbReference>
<dbReference type="EMBL" id="CAJNOI010001080">
    <property type="protein sequence ID" value="CAF1380335.1"/>
    <property type="molecule type" value="Genomic_DNA"/>
</dbReference>
<gene>
    <name evidence="2" type="ORF">BJG266_LOCUS36533</name>
    <name evidence="3" type="ORF">BJG266_LOCUS45063</name>
    <name evidence="4" type="ORF">QVE165_LOCUS53517</name>
    <name evidence="5" type="ORF">QVE165_LOCUS62038</name>
</gene>
<reference evidence="2" key="1">
    <citation type="submission" date="2021-02" db="EMBL/GenBank/DDBJ databases">
        <authorList>
            <person name="Nowell W R."/>
        </authorList>
    </citation>
    <scope>NUCLEOTIDE SEQUENCE</scope>
</reference>
<feature type="compositionally biased region" description="Acidic residues" evidence="1">
    <location>
        <begin position="60"/>
        <end position="71"/>
    </location>
</feature>
<feature type="compositionally biased region" description="Basic and acidic residues" evidence="1">
    <location>
        <begin position="72"/>
        <end position="83"/>
    </location>
</feature>
<evidence type="ECO:0000256" key="1">
    <source>
        <dbReference type="SAM" id="MobiDB-lite"/>
    </source>
</evidence>
<evidence type="ECO:0000313" key="3">
    <source>
        <dbReference type="EMBL" id="CAF1533323.1"/>
    </source>
</evidence>
<accession>A0A815JC48</accession>
<dbReference type="AlphaFoldDB" id="A0A815JC48"/>
<feature type="region of interest" description="Disordered" evidence="1">
    <location>
        <begin position="41"/>
        <end position="83"/>
    </location>
</feature>
<name>A0A815JC48_9BILA</name>
<evidence type="ECO:0000313" key="5">
    <source>
        <dbReference type="EMBL" id="CAF1654501.1"/>
    </source>
</evidence>
<dbReference type="EMBL" id="CAJNOM010004303">
    <property type="protein sequence ID" value="CAF1654501.1"/>
    <property type="molecule type" value="Genomic_DNA"/>
</dbReference>
<protein>
    <submittedName>
        <fullName evidence="2">Uncharacterized protein</fullName>
    </submittedName>
</protein>
<evidence type="ECO:0000313" key="7">
    <source>
        <dbReference type="Proteomes" id="UP000663877"/>
    </source>
</evidence>
<evidence type="ECO:0000313" key="6">
    <source>
        <dbReference type="Proteomes" id="UP000663832"/>
    </source>
</evidence>
<evidence type="ECO:0000313" key="4">
    <source>
        <dbReference type="EMBL" id="CAF1607362.1"/>
    </source>
</evidence>
<proteinExistence type="predicted"/>
<dbReference type="OrthoDB" id="10064970at2759"/>
<dbReference type="EMBL" id="CAJNOM010001422">
    <property type="protein sequence ID" value="CAF1607362.1"/>
    <property type="molecule type" value="Genomic_DNA"/>
</dbReference>
<organism evidence="2 7">
    <name type="scientific">Adineta steineri</name>
    <dbReference type="NCBI Taxonomy" id="433720"/>
    <lineage>
        <taxon>Eukaryota</taxon>
        <taxon>Metazoa</taxon>
        <taxon>Spiralia</taxon>
        <taxon>Gnathifera</taxon>
        <taxon>Rotifera</taxon>
        <taxon>Eurotatoria</taxon>
        <taxon>Bdelloidea</taxon>
        <taxon>Adinetida</taxon>
        <taxon>Adinetidae</taxon>
        <taxon>Adineta</taxon>
    </lineage>
</organism>
<dbReference type="Proteomes" id="UP000663877">
    <property type="component" value="Unassembled WGS sequence"/>
</dbReference>